<evidence type="ECO:0000313" key="3">
    <source>
        <dbReference type="Proteomes" id="UP000887116"/>
    </source>
</evidence>
<evidence type="ECO:0000313" key="2">
    <source>
        <dbReference type="EMBL" id="GFR03346.1"/>
    </source>
</evidence>
<dbReference type="OrthoDB" id="6445130at2759"/>
<dbReference type="Proteomes" id="UP000887116">
    <property type="component" value="Unassembled WGS sequence"/>
</dbReference>
<protein>
    <submittedName>
        <fullName evidence="2">Uncharacterized protein</fullName>
    </submittedName>
</protein>
<name>A0A8X6GEN8_TRICU</name>
<dbReference type="PANTHER" id="PTHR33964">
    <property type="entry name" value="RE45066P-RELATED"/>
    <property type="match status" value="1"/>
</dbReference>
<keyword evidence="1" id="KW-0732">Signal</keyword>
<evidence type="ECO:0000256" key="1">
    <source>
        <dbReference type="SAM" id="SignalP"/>
    </source>
</evidence>
<dbReference type="EMBL" id="BMAO01035376">
    <property type="protein sequence ID" value="GFR03346.1"/>
    <property type="molecule type" value="Genomic_DNA"/>
</dbReference>
<dbReference type="AlphaFoldDB" id="A0A8X6GEN8"/>
<reference evidence="2" key="1">
    <citation type="submission" date="2020-07" db="EMBL/GenBank/DDBJ databases">
        <title>Multicomponent nature underlies the extraordinary mechanical properties of spider dragline silk.</title>
        <authorList>
            <person name="Kono N."/>
            <person name="Nakamura H."/>
            <person name="Mori M."/>
            <person name="Yoshida Y."/>
            <person name="Ohtoshi R."/>
            <person name="Malay A.D."/>
            <person name="Moran D.A.P."/>
            <person name="Tomita M."/>
            <person name="Numata K."/>
            <person name="Arakawa K."/>
        </authorList>
    </citation>
    <scope>NUCLEOTIDE SEQUENCE</scope>
</reference>
<dbReference type="PANTHER" id="PTHR33964:SF1">
    <property type="entry name" value="RE45066P"/>
    <property type="match status" value="1"/>
</dbReference>
<sequence>MQFLLLLSIGVLFGYVACDAECYQKEAKECSRKLIPERFNDIDLSFCNYRRKLIPCLMDAVKKCEMSFLPELQKVHSIVEEMCATGTVMNKDYLRLKECLKNVDKDSKCSDILSNIFEGKNTEREMNIAQREACKQYNKVFDCFAESVKNSCNEKNAAFYRWVAEKFNKVLEKICDEVSIPLSKKGERPVNMDVFRSLGLF</sequence>
<accession>A0A8X6GEN8</accession>
<gene>
    <name evidence="2" type="primary">NCL1_31028</name>
    <name evidence="2" type="ORF">TNCT_7441</name>
</gene>
<comment type="caution">
    <text evidence="2">The sequence shown here is derived from an EMBL/GenBank/DDBJ whole genome shotgun (WGS) entry which is preliminary data.</text>
</comment>
<organism evidence="2 3">
    <name type="scientific">Trichonephila clavata</name>
    <name type="common">Joro spider</name>
    <name type="synonym">Nephila clavata</name>
    <dbReference type="NCBI Taxonomy" id="2740835"/>
    <lineage>
        <taxon>Eukaryota</taxon>
        <taxon>Metazoa</taxon>
        <taxon>Ecdysozoa</taxon>
        <taxon>Arthropoda</taxon>
        <taxon>Chelicerata</taxon>
        <taxon>Arachnida</taxon>
        <taxon>Araneae</taxon>
        <taxon>Araneomorphae</taxon>
        <taxon>Entelegynae</taxon>
        <taxon>Araneoidea</taxon>
        <taxon>Nephilidae</taxon>
        <taxon>Trichonephila</taxon>
    </lineage>
</organism>
<proteinExistence type="predicted"/>
<keyword evidence="3" id="KW-1185">Reference proteome</keyword>
<feature type="signal peptide" evidence="1">
    <location>
        <begin position="1"/>
        <end position="18"/>
    </location>
</feature>
<feature type="chain" id="PRO_5036466812" evidence="1">
    <location>
        <begin position="19"/>
        <end position="201"/>
    </location>
</feature>